<keyword evidence="2" id="KW-0012">Acyltransferase</keyword>
<accession>A0A1H8RVS6</accession>
<dbReference type="CDD" id="cd00830">
    <property type="entry name" value="KAS_III"/>
    <property type="match status" value="1"/>
</dbReference>
<name>A0A1H8RVS6_9FIRM</name>
<dbReference type="SUPFAM" id="SSF53901">
    <property type="entry name" value="Thiolase-like"/>
    <property type="match status" value="1"/>
</dbReference>
<dbReference type="PANTHER" id="PTHR34069:SF2">
    <property type="entry name" value="BETA-KETOACYL-[ACYL-CARRIER-PROTEIN] SYNTHASE III"/>
    <property type="match status" value="1"/>
</dbReference>
<dbReference type="GO" id="GO:0004315">
    <property type="term" value="F:3-oxoacyl-[acyl-carrier-protein] synthase activity"/>
    <property type="evidence" value="ECO:0007669"/>
    <property type="project" value="InterPro"/>
</dbReference>
<proteinExistence type="predicted"/>
<dbReference type="AlphaFoldDB" id="A0A1H8RVS6"/>
<evidence type="ECO:0000259" key="3">
    <source>
        <dbReference type="Pfam" id="PF08541"/>
    </source>
</evidence>
<reference evidence="5 6" key="1">
    <citation type="submission" date="2016-10" db="EMBL/GenBank/DDBJ databases">
        <authorList>
            <person name="de Groot N.N."/>
        </authorList>
    </citation>
    <scope>NUCLEOTIDE SEQUENCE [LARGE SCALE GENOMIC DNA]</scope>
    <source>
        <strain evidence="5 6">DSM 13305</strain>
    </source>
</reference>
<feature type="domain" description="Beta-ketoacyl-[acyl-carrier-protein] synthase III C-terminal" evidence="3">
    <location>
        <begin position="241"/>
        <end position="329"/>
    </location>
</feature>
<dbReference type="Pfam" id="PF08545">
    <property type="entry name" value="ACP_syn_III"/>
    <property type="match status" value="1"/>
</dbReference>
<keyword evidence="1" id="KW-0808">Transferase</keyword>
<dbReference type="InterPro" id="IPR013747">
    <property type="entry name" value="ACP_syn_III_C"/>
</dbReference>
<evidence type="ECO:0000313" key="6">
    <source>
        <dbReference type="Proteomes" id="UP000198847"/>
    </source>
</evidence>
<dbReference type="InterPro" id="IPR013751">
    <property type="entry name" value="ACP_syn_III_N"/>
</dbReference>
<protein>
    <submittedName>
        <fullName evidence="5">3-oxoacyl-[acyl-carrier-protein] synthase-3</fullName>
    </submittedName>
</protein>
<dbReference type="NCBIfam" id="NF006829">
    <property type="entry name" value="PRK09352.1"/>
    <property type="match status" value="1"/>
</dbReference>
<organism evidence="5 6">
    <name type="scientific">Propionispora vibrioides</name>
    <dbReference type="NCBI Taxonomy" id="112903"/>
    <lineage>
        <taxon>Bacteria</taxon>
        <taxon>Bacillati</taxon>
        <taxon>Bacillota</taxon>
        <taxon>Negativicutes</taxon>
        <taxon>Selenomonadales</taxon>
        <taxon>Sporomusaceae</taxon>
        <taxon>Propionispora</taxon>
    </lineage>
</organism>
<keyword evidence="6" id="KW-1185">Reference proteome</keyword>
<sequence>MSNQAYIKAIASYLPEKIEFNNPISRLTKKTGIYERHIANIDECASDMAVRAAENLFSQTDTSRDNIDFIILCTQSPDYFLPTTACLLQHRLGLSKKCGAFDFNLGCSGYIYGLSIAKGLIETDQARNVLLLTAETYSKFIHPEDSTVRPLFGDGATATLISTAPTVQTGLHSFVFGTDGGGGEHLIVPAGAVRNPAFKTPQINQVDEAGNQRTNYHLFMNGGAISNFALEVVPDTVEKILEKSQLTKKNIDLYIFHQANTFMLKFLQEKCGLEDSFYWNDPKNCGNTVSSSIPLAIDQFLHSKPELPILKRVMLLGFGVGLSWGGCIADLSAMASSKNFNV</sequence>
<evidence type="ECO:0000256" key="1">
    <source>
        <dbReference type="ARBA" id="ARBA00022679"/>
    </source>
</evidence>
<evidence type="ECO:0000256" key="2">
    <source>
        <dbReference type="ARBA" id="ARBA00023315"/>
    </source>
</evidence>
<dbReference type="Proteomes" id="UP000198847">
    <property type="component" value="Unassembled WGS sequence"/>
</dbReference>
<evidence type="ECO:0000313" key="5">
    <source>
        <dbReference type="EMBL" id="SEO70551.1"/>
    </source>
</evidence>
<feature type="domain" description="Beta-ketoacyl-[acyl-carrier-protein] synthase III N-terminal" evidence="4">
    <location>
        <begin position="101"/>
        <end position="180"/>
    </location>
</feature>
<dbReference type="Pfam" id="PF08541">
    <property type="entry name" value="ACP_syn_III_C"/>
    <property type="match status" value="1"/>
</dbReference>
<dbReference type="RefSeq" id="WP_091744426.1">
    <property type="nucleotide sequence ID" value="NZ_FODY01000004.1"/>
</dbReference>
<dbReference type="PANTHER" id="PTHR34069">
    <property type="entry name" value="3-OXOACYL-[ACYL-CARRIER-PROTEIN] SYNTHASE 3"/>
    <property type="match status" value="1"/>
</dbReference>
<evidence type="ECO:0000259" key="4">
    <source>
        <dbReference type="Pfam" id="PF08545"/>
    </source>
</evidence>
<dbReference type="Gene3D" id="3.40.47.10">
    <property type="match status" value="1"/>
</dbReference>
<dbReference type="InterPro" id="IPR016039">
    <property type="entry name" value="Thiolase-like"/>
</dbReference>
<dbReference type="EMBL" id="FODY01000004">
    <property type="protein sequence ID" value="SEO70551.1"/>
    <property type="molecule type" value="Genomic_DNA"/>
</dbReference>
<dbReference type="STRING" id="112903.SAMN04490178_104102"/>
<dbReference type="GO" id="GO:0006633">
    <property type="term" value="P:fatty acid biosynthetic process"/>
    <property type="evidence" value="ECO:0007669"/>
    <property type="project" value="InterPro"/>
</dbReference>
<dbReference type="OrthoDB" id="9815506at2"/>
<dbReference type="GO" id="GO:0044550">
    <property type="term" value="P:secondary metabolite biosynthetic process"/>
    <property type="evidence" value="ECO:0007669"/>
    <property type="project" value="TreeGrafter"/>
</dbReference>
<gene>
    <name evidence="5" type="ORF">SAMN04490178_104102</name>
</gene>